<comment type="similarity">
    <text evidence="2">Belongs to the Rht family.</text>
</comment>
<gene>
    <name evidence="8" type="ORF">F0A17_11645</name>
</gene>
<keyword evidence="6 7" id="KW-0472">Membrane</keyword>
<reference evidence="8 9" key="1">
    <citation type="submission" date="2019-08" db="EMBL/GenBank/DDBJ databases">
        <title>Bioinformatics analysis of the strain L3 and L5.</title>
        <authorList>
            <person name="Li X."/>
        </authorList>
    </citation>
    <scope>NUCLEOTIDE SEQUENCE [LARGE SCALE GENOMIC DNA]</scope>
    <source>
        <strain evidence="8 9">L5</strain>
    </source>
</reference>
<dbReference type="Proteomes" id="UP000486760">
    <property type="component" value="Unassembled WGS sequence"/>
</dbReference>
<dbReference type="PIRSF" id="PIRSF006324">
    <property type="entry name" value="LeuE"/>
    <property type="match status" value="1"/>
</dbReference>
<dbReference type="Pfam" id="PF01810">
    <property type="entry name" value="LysE"/>
    <property type="match status" value="1"/>
</dbReference>
<organism evidence="8 9">
    <name type="scientific">Billgrantia pellis</name>
    <dbReference type="NCBI Taxonomy" id="2606936"/>
    <lineage>
        <taxon>Bacteria</taxon>
        <taxon>Pseudomonadati</taxon>
        <taxon>Pseudomonadota</taxon>
        <taxon>Gammaproteobacteria</taxon>
        <taxon>Oceanospirillales</taxon>
        <taxon>Halomonadaceae</taxon>
        <taxon>Billgrantia</taxon>
    </lineage>
</organism>
<feature type="transmembrane region" description="Helical" evidence="7">
    <location>
        <begin position="37"/>
        <end position="60"/>
    </location>
</feature>
<name>A0A7V7FZ43_9GAMM</name>
<evidence type="ECO:0000256" key="6">
    <source>
        <dbReference type="ARBA" id="ARBA00023136"/>
    </source>
</evidence>
<feature type="transmembrane region" description="Helical" evidence="7">
    <location>
        <begin position="149"/>
        <end position="170"/>
    </location>
</feature>
<evidence type="ECO:0000256" key="2">
    <source>
        <dbReference type="ARBA" id="ARBA00007928"/>
    </source>
</evidence>
<dbReference type="PANTHER" id="PTHR30086">
    <property type="entry name" value="ARGININE EXPORTER PROTEIN ARGO"/>
    <property type="match status" value="1"/>
</dbReference>
<evidence type="ECO:0000313" key="9">
    <source>
        <dbReference type="Proteomes" id="UP000486760"/>
    </source>
</evidence>
<feature type="transmembrane region" description="Helical" evidence="7">
    <location>
        <begin position="182"/>
        <end position="200"/>
    </location>
</feature>
<sequence length="203" mass="21548">MSIDYWLTALLVVASPGTGVLFTLATGLSRGVRASWLAALGCTLGIVPHTVAAITGLASLLSASALAFQVLKGLGVAYLLYIAWRTLTSGDALTPGVESAARPARQLIAAGILLNLLNPKLTLFFLAFLPQFVDPRASAPLWRMVELSLIFMLLTLIVFIAYGATAAVLRQQMLARPQALTWLRRGFAAGFLALAARLALTEP</sequence>
<protein>
    <submittedName>
        <fullName evidence="8">LysE family translocator</fullName>
    </submittedName>
</protein>
<evidence type="ECO:0000256" key="1">
    <source>
        <dbReference type="ARBA" id="ARBA00004651"/>
    </source>
</evidence>
<proteinExistence type="inferred from homology"/>
<feature type="transmembrane region" description="Helical" evidence="7">
    <location>
        <begin position="6"/>
        <end position="25"/>
    </location>
</feature>
<keyword evidence="9" id="KW-1185">Reference proteome</keyword>
<keyword evidence="4 7" id="KW-0812">Transmembrane</keyword>
<dbReference type="RefSeq" id="WP_149328507.1">
    <property type="nucleotide sequence ID" value="NZ_VTPY01000004.1"/>
</dbReference>
<dbReference type="PANTHER" id="PTHR30086:SF14">
    <property type="entry name" value="HOMOSERINE_HOMOSERINE LACTONE EFFLUX PROTEIN"/>
    <property type="match status" value="1"/>
</dbReference>
<dbReference type="EMBL" id="VTPY01000004">
    <property type="protein sequence ID" value="KAA0011946.1"/>
    <property type="molecule type" value="Genomic_DNA"/>
</dbReference>
<evidence type="ECO:0000256" key="3">
    <source>
        <dbReference type="ARBA" id="ARBA00022475"/>
    </source>
</evidence>
<dbReference type="InterPro" id="IPR001123">
    <property type="entry name" value="LeuE-type"/>
</dbReference>
<evidence type="ECO:0000313" key="8">
    <source>
        <dbReference type="EMBL" id="KAA0011946.1"/>
    </source>
</evidence>
<dbReference type="GO" id="GO:0042970">
    <property type="term" value="F:homoserine transmembrane transporter activity"/>
    <property type="evidence" value="ECO:0007669"/>
    <property type="project" value="TreeGrafter"/>
</dbReference>
<accession>A0A7V7FZ43</accession>
<evidence type="ECO:0000256" key="4">
    <source>
        <dbReference type="ARBA" id="ARBA00022692"/>
    </source>
</evidence>
<comment type="caution">
    <text evidence="8">The sequence shown here is derived from an EMBL/GenBank/DDBJ whole genome shotgun (WGS) entry which is preliminary data.</text>
</comment>
<evidence type="ECO:0000256" key="5">
    <source>
        <dbReference type="ARBA" id="ARBA00022989"/>
    </source>
</evidence>
<evidence type="ECO:0000256" key="7">
    <source>
        <dbReference type="SAM" id="Phobius"/>
    </source>
</evidence>
<dbReference type="GO" id="GO:0005886">
    <property type="term" value="C:plasma membrane"/>
    <property type="evidence" value="ECO:0007669"/>
    <property type="project" value="UniProtKB-SubCell"/>
</dbReference>
<feature type="transmembrane region" description="Helical" evidence="7">
    <location>
        <begin position="66"/>
        <end position="87"/>
    </location>
</feature>
<keyword evidence="3" id="KW-1003">Cell membrane</keyword>
<comment type="subcellular location">
    <subcellularLocation>
        <location evidence="1">Cell membrane</location>
        <topology evidence="1">Multi-pass membrane protein</topology>
    </subcellularLocation>
</comment>
<feature type="transmembrane region" description="Helical" evidence="7">
    <location>
        <begin position="107"/>
        <end position="129"/>
    </location>
</feature>
<dbReference type="AlphaFoldDB" id="A0A7V7FZ43"/>
<keyword evidence="5 7" id="KW-1133">Transmembrane helix</keyword>